<dbReference type="CDD" id="cd00085">
    <property type="entry name" value="HNHc"/>
    <property type="match status" value="1"/>
</dbReference>
<keyword evidence="2" id="KW-0255">Endonuclease</keyword>
<evidence type="ECO:0000313" key="3">
    <source>
        <dbReference type="Proteomes" id="UP000195129"/>
    </source>
</evidence>
<dbReference type="InterPro" id="IPR002711">
    <property type="entry name" value="HNH"/>
</dbReference>
<dbReference type="AlphaFoldDB" id="A0A9X6F3U1"/>
<proteinExistence type="predicted"/>
<dbReference type="GO" id="GO:0008270">
    <property type="term" value="F:zinc ion binding"/>
    <property type="evidence" value="ECO:0007669"/>
    <property type="project" value="InterPro"/>
</dbReference>
<dbReference type="InterPro" id="IPR003615">
    <property type="entry name" value="HNH_nuc"/>
</dbReference>
<sequence>MYKFCKTCNETKNINEFVKDKGKKDGHRNRCKKCENLKRRKTPIKPQPREGYKYCASCGEEKLLSNFNVRFILGKYRPFSYCKSCERKKDTSRYSHECAICKKIYKSGRKDNKICADCYITHVFKTDKNPNILSTIDFSGKNNPMYGKQRFGKENPNYNPDKTDEDRNNGRLIEGYGIWRRKVYERDNFICQCCGYSKGGTLIAHHLDGYSWCVEKRTDVDNGVTLCETCHNKFHAIYGLRNNTKEQFITYKNNQEYLL</sequence>
<dbReference type="Proteomes" id="UP000195129">
    <property type="component" value="Unassembled WGS sequence"/>
</dbReference>
<comment type="caution">
    <text evidence="2">The sequence shown here is derived from an EMBL/GenBank/DDBJ whole genome shotgun (WGS) entry which is preliminary data.</text>
</comment>
<dbReference type="SMART" id="SM00507">
    <property type="entry name" value="HNHc"/>
    <property type="match status" value="1"/>
</dbReference>
<dbReference type="GO" id="GO:0004519">
    <property type="term" value="F:endonuclease activity"/>
    <property type="evidence" value="ECO:0007669"/>
    <property type="project" value="UniProtKB-KW"/>
</dbReference>
<name>A0A9X6F3U1_BACTU</name>
<gene>
    <name evidence="2" type="ORF">BK746_29380</name>
</gene>
<dbReference type="GO" id="GO:0003676">
    <property type="term" value="F:nucleic acid binding"/>
    <property type="evidence" value="ECO:0007669"/>
    <property type="project" value="InterPro"/>
</dbReference>
<organism evidence="2 3">
    <name type="scientific">Bacillus thuringiensis serovar yosoo</name>
    <dbReference type="NCBI Taxonomy" id="180848"/>
    <lineage>
        <taxon>Bacteria</taxon>
        <taxon>Bacillati</taxon>
        <taxon>Bacillota</taxon>
        <taxon>Bacilli</taxon>
        <taxon>Bacillales</taxon>
        <taxon>Bacillaceae</taxon>
        <taxon>Bacillus</taxon>
        <taxon>Bacillus cereus group</taxon>
    </lineage>
</organism>
<reference evidence="2 3" key="1">
    <citation type="submission" date="2016-10" db="EMBL/GenBank/DDBJ databases">
        <title>Comparative genomics of Bacillus thuringiensis reveals a path to pathogens against multiple invertebrate hosts.</title>
        <authorList>
            <person name="Zheng J."/>
            <person name="Gao Q."/>
            <person name="Liu H."/>
            <person name="Peng D."/>
            <person name="Ruan L."/>
            <person name="Sun M."/>
        </authorList>
    </citation>
    <scope>NUCLEOTIDE SEQUENCE [LARGE SCALE GENOMIC DNA]</scope>
    <source>
        <strain evidence="2">BGSC 4CA1</strain>
    </source>
</reference>
<keyword evidence="2" id="KW-0540">Nuclease</keyword>
<evidence type="ECO:0000313" key="2">
    <source>
        <dbReference type="EMBL" id="OTY52317.1"/>
    </source>
</evidence>
<protein>
    <submittedName>
        <fullName evidence="2">Endonuclease</fullName>
    </submittedName>
</protein>
<dbReference type="RefSeq" id="WP_087967773.1">
    <property type="nucleotide sequence ID" value="NZ_NFDN01000076.1"/>
</dbReference>
<accession>A0A9X6F3U1</accession>
<keyword evidence="2" id="KW-0378">Hydrolase</keyword>
<dbReference type="EMBL" id="NFDN01000076">
    <property type="protein sequence ID" value="OTY52317.1"/>
    <property type="molecule type" value="Genomic_DNA"/>
</dbReference>
<feature type="domain" description="HNH nuclease" evidence="1">
    <location>
        <begin position="178"/>
        <end position="232"/>
    </location>
</feature>
<dbReference type="Pfam" id="PF01844">
    <property type="entry name" value="HNH"/>
    <property type="match status" value="1"/>
</dbReference>
<evidence type="ECO:0000259" key="1">
    <source>
        <dbReference type="SMART" id="SM00507"/>
    </source>
</evidence>